<reference evidence="4 5" key="1">
    <citation type="submission" date="2016-10" db="EMBL/GenBank/DDBJ databases">
        <authorList>
            <person name="de Groot N.N."/>
        </authorList>
    </citation>
    <scope>NUCLEOTIDE SEQUENCE [LARGE SCALE GENOMIC DNA]</scope>
    <source>
        <strain evidence="4 5">AA1</strain>
    </source>
</reference>
<evidence type="ECO:0000313" key="4">
    <source>
        <dbReference type="EMBL" id="SCX97657.1"/>
    </source>
</evidence>
<dbReference type="GO" id="GO:0005524">
    <property type="term" value="F:ATP binding"/>
    <property type="evidence" value="ECO:0007669"/>
    <property type="project" value="InterPro"/>
</dbReference>
<dbReference type="AlphaFoldDB" id="A0A1G5C5Q5"/>
<dbReference type="EMBL" id="FMUX01000002">
    <property type="protein sequence ID" value="SCX97657.1"/>
    <property type="molecule type" value="Genomic_DNA"/>
</dbReference>
<name>A0A1G5C5Q5_9BACT</name>
<feature type="coiled-coil region" evidence="1">
    <location>
        <begin position="405"/>
        <end position="432"/>
    </location>
</feature>
<proteinExistence type="predicted"/>
<keyword evidence="5" id="KW-1185">Reference proteome</keyword>
<dbReference type="Pfam" id="PF03781">
    <property type="entry name" value="FGE-sulfatase"/>
    <property type="match status" value="1"/>
</dbReference>
<dbReference type="SMART" id="SM00220">
    <property type="entry name" value="S_TKc"/>
    <property type="match status" value="1"/>
</dbReference>
<dbReference type="Proteomes" id="UP000198870">
    <property type="component" value="Unassembled WGS sequence"/>
</dbReference>
<protein>
    <submittedName>
        <fullName evidence="4">Formylglycine-generating enzyme, required for sulfatase activity, contains SUMF1/FGE domain</fullName>
    </submittedName>
</protein>
<dbReference type="PROSITE" id="PS00108">
    <property type="entry name" value="PROTEIN_KINASE_ST"/>
    <property type="match status" value="1"/>
</dbReference>
<accession>A0A1G5C5Q5</accession>
<evidence type="ECO:0000256" key="2">
    <source>
        <dbReference type="SAM" id="Phobius"/>
    </source>
</evidence>
<evidence type="ECO:0000313" key="5">
    <source>
        <dbReference type="Proteomes" id="UP000198870"/>
    </source>
</evidence>
<dbReference type="SUPFAM" id="SSF56436">
    <property type="entry name" value="C-type lectin-like"/>
    <property type="match status" value="1"/>
</dbReference>
<dbReference type="PROSITE" id="PS50011">
    <property type="entry name" value="PROTEIN_KINASE_DOM"/>
    <property type="match status" value="1"/>
</dbReference>
<gene>
    <name evidence="4" type="ORF">SAMN05216233_102393</name>
</gene>
<evidence type="ECO:0000259" key="3">
    <source>
        <dbReference type="PROSITE" id="PS50011"/>
    </source>
</evidence>
<dbReference type="Gene3D" id="3.90.1580.10">
    <property type="entry name" value="paralog of FGE (formylglycine-generating enzyme)"/>
    <property type="match status" value="1"/>
</dbReference>
<dbReference type="Pfam" id="PF13240">
    <property type="entry name" value="Zn_Ribbon_1"/>
    <property type="match status" value="1"/>
</dbReference>
<dbReference type="InterPro" id="IPR016187">
    <property type="entry name" value="CTDL_fold"/>
</dbReference>
<dbReference type="InterPro" id="IPR051043">
    <property type="entry name" value="Sulfatase_Mod_Factor_Kinase"/>
</dbReference>
<keyword evidence="2" id="KW-0472">Membrane</keyword>
<dbReference type="InterPro" id="IPR008271">
    <property type="entry name" value="Ser/Thr_kinase_AS"/>
</dbReference>
<dbReference type="STRING" id="419481.SAMN05216233_102393"/>
<feature type="domain" description="Protein kinase" evidence="3">
    <location>
        <begin position="66"/>
        <end position="319"/>
    </location>
</feature>
<dbReference type="GO" id="GO:0120147">
    <property type="term" value="F:formylglycine-generating oxidase activity"/>
    <property type="evidence" value="ECO:0007669"/>
    <property type="project" value="TreeGrafter"/>
</dbReference>
<dbReference type="InterPro" id="IPR000719">
    <property type="entry name" value="Prot_kinase_dom"/>
</dbReference>
<dbReference type="Gene3D" id="3.30.200.20">
    <property type="entry name" value="Phosphorylase Kinase, domain 1"/>
    <property type="match status" value="1"/>
</dbReference>
<keyword evidence="2" id="KW-1133">Transmembrane helix</keyword>
<dbReference type="SUPFAM" id="SSF56112">
    <property type="entry name" value="Protein kinase-like (PK-like)"/>
    <property type="match status" value="1"/>
</dbReference>
<dbReference type="InterPro" id="IPR011009">
    <property type="entry name" value="Kinase-like_dom_sf"/>
</dbReference>
<dbReference type="GO" id="GO:0004672">
    <property type="term" value="F:protein kinase activity"/>
    <property type="evidence" value="ECO:0007669"/>
    <property type="project" value="InterPro"/>
</dbReference>
<dbReference type="InterPro" id="IPR013229">
    <property type="entry name" value="PEGA"/>
</dbReference>
<dbReference type="PANTHER" id="PTHR23150:SF19">
    <property type="entry name" value="FORMYLGLYCINE-GENERATING ENZYME"/>
    <property type="match status" value="1"/>
</dbReference>
<dbReference type="InterPro" id="IPR026870">
    <property type="entry name" value="Zinc_ribbon_dom"/>
</dbReference>
<dbReference type="PANTHER" id="PTHR23150">
    <property type="entry name" value="SULFATASE MODIFYING FACTOR 1, 2"/>
    <property type="match status" value="1"/>
</dbReference>
<dbReference type="InterPro" id="IPR042095">
    <property type="entry name" value="SUMF_sf"/>
</dbReference>
<feature type="transmembrane region" description="Helical" evidence="2">
    <location>
        <begin position="344"/>
        <end position="364"/>
    </location>
</feature>
<dbReference type="RefSeq" id="WP_217640240.1">
    <property type="nucleotide sequence ID" value="NZ_FMUX01000002.1"/>
</dbReference>
<dbReference type="Pfam" id="PF00069">
    <property type="entry name" value="Pkinase"/>
    <property type="match status" value="1"/>
</dbReference>
<dbReference type="Gene3D" id="1.10.510.10">
    <property type="entry name" value="Transferase(Phosphotransferase) domain 1"/>
    <property type="match status" value="1"/>
</dbReference>
<dbReference type="InterPro" id="IPR005532">
    <property type="entry name" value="SUMF_dom"/>
</dbReference>
<keyword evidence="1" id="KW-0175">Coiled coil</keyword>
<organism evidence="4 5">
    <name type="scientific">Desulfoluna spongiiphila</name>
    <dbReference type="NCBI Taxonomy" id="419481"/>
    <lineage>
        <taxon>Bacteria</taxon>
        <taxon>Pseudomonadati</taxon>
        <taxon>Thermodesulfobacteriota</taxon>
        <taxon>Desulfobacteria</taxon>
        <taxon>Desulfobacterales</taxon>
        <taxon>Desulfolunaceae</taxon>
        <taxon>Desulfoluna</taxon>
    </lineage>
</organism>
<sequence length="964" mass="105531">MATCTKCGEELDAKARFCLACGTPVGEGPGNSGAPDPFKTVVKDCPAYGVVNLEQLPEGHLIDDRYEVKEKLGQGGFGAVYRVFDRKMKCEKALKVLPEAVASDREAMESIGNEAATMARLNHSNIVRIFEFQDEGPIKYIDMECVEGLSLTEVKLNTPEIKLREEDAVRFAKAIAEGLAYAHAQGVIHKDIKPQNILIAKDGTPKITDFGISETVKSSMSRIANSSSSGTLVYMSPEQINGRSVGREADIYSFGALLYELLSGHPPFYKGSIEYQILNNPPESLDGVSNALNFLVLRCLEKEYADRFRSFDEVKDALDGKDVPRAGQAKVPAKVDEPKRKKTVWLAVAVVIVLAVVAGVYGLVGPDNPQPGVQATAEPAFAETTVPVAHPSRPPKDLLAGMPSLKRMDRQIEETRETLTRLESSIGGMKERLDTGAVKKGDSLEAMLGLIQEKKEVSEALVQLELRKRDEVAHRKEEQRLRKYTLLKKDVEVYQGLIATEEGRDLKETAWRRLVGNHPEDAEGVGLYDTEALLNGGRLTVSTKPEGATVRILNIEPAYAPGMKLAPGRYEVEVAHEGYVEARKTVALARGEAKEVAMALKRMPTVTIKTIPADARVVIKGIPETYSPGMVLPPGAYDVVASARHHVSRKLVIRLAAGETKYEKVALVPSGRLTIDTSPAGASVVLIGIKEAYRPGLQLAPGEYRLLVKAKGYYSKEALVKVVAGKTTSVAMSLQNKKMTNSLGMEFVYIKPGTFLMGSPLGESGRSNDETQHRVTLSTGYYLQATEVTQGQWKAVMGSNPSRFKNCGDECPVEKVSWEDAQEFIRKLNAREGGNRYRLPTEAEWEYGCRGGSDAPYANGMRLLSPGWYDDNSGSKTHPVAQKDPNAWGLYDMPGNVYEWCQDWYGSYPTGHVTDPVGPSSGSNRVIRGGSWGDYARNCRSANRRSCSPSYRSHGLGFRVARTS</sequence>
<evidence type="ECO:0000256" key="1">
    <source>
        <dbReference type="SAM" id="Coils"/>
    </source>
</evidence>
<dbReference type="CDD" id="cd14014">
    <property type="entry name" value="STKc_PknB_like"/>
    <property type="match status" value="1"/>
</dbReference>
<dbReference type="Pfam" id="PF08308">
    <property type="entry name" value="PEGA"/>
    <property type="match status" value="2"/>
</dbReference>
<keyword evidence="2" id="KW-0812">Transmembrane</keyword>